<evidence type="ECO:0000256" key="1">
    <source>
        <dbReference type="ARBA" id="ARBA00006249"/>
    </source>
</evidence>
<dbReference type="EMBL" id="JARKIE010000038">
    <property type="protein sequence ID" value="KAJ7695379.1"/>
    <property type="molecule type" value="Genomic_DNA"/>
</dbReference>
<dbReference type="PANTHER" id="PTHR33938:SF15">
    <property type="entry name" value="FERULOYL ESTERASE B-RELATED"/>
    <property type="match status" value="1"/>
</dbReference>
<dbReference type="Gene3D" id="3.40.50.1820">
    <property type="entry name" value="alpha/beta hydrolase"/>
    <property type="match status" value="1"/>
</dbReference>
<dbReference type="GO" id="GO:0046872">
    <property type="term" value="F:metal ion binding"/>
    <property type="evidence" value="ECO:0007669"/>
    <property type="project" value="UniProtKB-KW"/>
</dbReference>
<keyword evidence="5" id="KW-0732">Signal</keyword>
<keyword evidence="3" id="KW-0119">Carbohydrate metabolism</keyword>
<evidence type="ECO:0000256" key="7">
    <source>
        <dbReference type="ARBA" id="ARBA00022837"/>
    </source>
</evidence>
<evidence type="ECO:0000313" key="11">
    <source>
        <dbReference type="EMBL" id="KAJ7695379.1"/>
    </source>
</evidence>
<dbReference type="Proteomes" id="UP001221757">
    <property type="component" value="Unassembled WGS sequence"/>
</dbReference>
<comment type="similarity">
    <text evidence="1 10">Belongs to the tannase family.</text>
</comment>
<dbReference type="EC" id="3.1.1.-" evidence="10"/>
<evidence type="ECO:0000256" key="5">
    <source>
        <dbReference type="ARBA" id="ARBA00022729"/>
    </source>
</evidence>
<keyword evidence="4" id="KW-0479">Metal-binding</keyword>
<keyword evidence="3" id="KW-0624">Polysaccharide degradation</keyword>
<protein>
    <recommendedName>
        <fullName evidence="10">Carboxylic ester hydrolase</fullName>
        <ecNumber evidence="10">3.1.1.-</ecNumber>
    </recommendedName>
</protein>
<keyword evidence="2" id="KW-0719">Serine esterase</keyword>
<evidence type="ECO:0000256" key="3">
    <source>
        <dbReference type="ARBA" id="ARBA00022651"/>
    </source>
</evidence>
<evidence type="ECO:0000256" key="10">
    <source>
        <dbReference type="RuleBase" id="RU361238"/>
    </source>
</evidence>
<dbReference type="GO" id="GO:0045493">
    <property type="term" value="P:xylan catabolic process"/>
    <property type="evidence" value="ECO:0007669"/>
    <property type="project" value="UniProtKB-KW"/>
</dbReference>
<keyword evidence="7" id="KW-0106">Calcium</keyword>
<dbReference type="PANTHER" id="PTHR33938">
    <property type="entry name" value="FERULOYL ESTERASE B-RELATED"/>
    <property type="match status" value="1"/>
</dbReference>
<dbReference type="AlphaFoldDB" id="A0AAD7DPV7"/>
<sequence length="515" mass="55735">MDFSGLNVNFFSKLLTTGFPLLASWNPSEQHAKCLALKSSLTLENTTILDVSYVFAGSTVKPHGTCVPKAHVSAPLCRVQFSTATSATSSIRAEAWLPDEWYGRFLGVGNGGLSGCISYRELDYGSALHFATVASNNGHDGDTGRPFLGNEEVLSDFAFRSIHAEAVIGKQIVAEYYGRPHAKSYYVGCSTGGRQGTQTALRYPEDFDGIIAGAPATDFNRLLHWTGMLARFIGAPNPDLSPEFITPDLWKVVAQEILHQCDGIDGVVDGIITEPDACNFRPEALMCEGDGNGKCLTRPQAEALRKIYSPLYGDGELIYPRFDPGSEGIYVGGATLSGKFPAYTTDWLRYAVLNTSEFDFSEYGPHQGRLMDEVNPGGIATFDGDFSAFRDRGGKFLTYHGRIDPLIASGNSKRMYDLIARTLNTASLDAFYRLFLVPGMGHCSGGPGAARFGQLGGQNAVNASAHNMLLALVDWVEGGVAPDTIIGTTEDGAERVHCRYPKRSVWDGSVYGCEE</sequence>
<evidence type="ECO:0000256" key="6">
    <source>
        <dbReference type="ARBA" id="ARBA00022801"/>
    </source>
</evidence>
<keyword evidence="12" id="KW-1185">Reference proteome</keyword>
<comment type="caution">
    <text evidence="11">The sequence shown here is derived from an EMBL/GenBank/DDBJ whole genome shotgun (WGS) entry which is preliminary data.</text>
</comment>
<dbReference type="InterPro" id="IPR011118">
    <property type="entry name" value="Tannase/feruloyl_esterase"/>
</dbReference>
<accession>A0AAD7DPV7</accession>
<evidence type="ECO:0000256" key="4">
    <source>
        <dbReference type="ARBA" id="ARBA00022723"/>
    </source>
</evidence>
<keyword evidence="6 10" id="KW-0378">Hydrolase</keyword>
<evidence type="ECO:0000256" key="8">
    <source>
        <dbReference type="ARBA" id="ARBA00023157"/>
    </source>
</evidence>
<keyword evidence="8" id="KW-1015">Disulfide bond</keyword>
<dbReference type="GO" id="GO:0030600">
    <property type="term" value="F:feruloyl esterase activity"/>
    <property type="evidence" value="ECO:0007669"/>
    <property type="project" value="UniProtKB-EC"/>
</dbReference>
<keyword evidence="3" id="KW-0858">Xylan degradation</keyword>
<proteinExistence type="inferred from homology"/>
<organism evidence="11 12">
    <name type="scientific">Mycena rosella</name>
    <name type="common">Pink bonnet</name>
    <name type="synonym">Agaricus rosellus</name>
    <dbReference type="NCBI Taxonomy" id="1033263"/>
    <lineage>
        <taxon>Eukaryota</taxon>
        <taxon>Fungi</taxon>
        <taxon>Dikarya</taxon>
        <taxon>Basidiomycota</taxon>
        <taxon>Agaricomycotina</taxon>
        <taxon>Agaricomycetes</taxon>
        <taxon>Agaricomycetidae</taxon>
        <taxon>Agaricales</taxon>
        <taxon>Marasmiineae</taxon>
        <taxon>Mycenaceae</taxon>
        <taxon>Mycena</taxon>
    </lineage>
</organism>
<evidence type="ECO:0000256" key="9">
    <source>
        <dbReference type="ARBA" id="ARBA00034075"/>
    </source>
</evidence>
<evidence type="ECO:0000313" key="12">
    <source>
        <dbReference type="Proteomes" id="UP001221757"/>
    </source>
</evidence>
<evidence type="ECO:0000256" key="2">
    <source>
        <dbReference type="ARBA" id="ARBA00022487"/>
    </source>
</evidence>
<dbReference type="SUPFAM" id="SSF53474">
    <property type="entry name" value="alpha/beta-Hydrolases"/>
    <property type="match status" value="1"/>
</dbReference>
<name>A0AAD7DPV7_MYCRO</name>
<dbReference type="Pfam" id="PF07519">
    <property type="entry name" value="Tannase"/>
    <property type="match status" value="1"/>
</dbReference>
<gene>
    <name evidence="11" type="ORF">B0H17DRAFT_1329593</name>
</gene>
<reference evidence="11" key="1">
    <citation type="submission" date="2023-03" db="EMBL/GenBank/DDBJ databases">
        <title>Massive genome expansion in bonnet fungi (Mycena s.s.) driven by repeated elements and novel gene families across ecological guilds.</title>
        <authorList>
            <consortium name="Lawrence Berkeley National Laboratory"/>
            <person name="Harder C.B."/>
            <person name="Miyauchi S."/>
            <person name="Viragh M."/>
            <person name="Kuo A."/>
            <person name="Thoen E."/>
            <person name="Andreopoulos B."/>
            <person name="Lu D."/>
            <person name="Skrede I."/>
            <person name="Drula E."/>
            <person name="Henrissat B."/>
            <person name="Morin E."/>
            <person name="Kohler A."/>
            <person name="Barry K."/>
            <person name="LaButti K."/>
            <person name="Morin E."/>
            <person name="Salamov A."/>
            <person name="Lipzen A."/>
            <person name="Mereny Z."/>
            <person name="Hegedus B."/>
            <person name="Baldrian P."/>
            <person name="Stursova M."/>
            <person name="Weitz H."/>
            <person name="Taylor A."/>
            <person name="Grigoriev I.V."/>
            <person name="Nagy L.G."/>
            <person name="Martin F."/>
            <person name="Kauserud H."/>
        </authorList>
    </citation>
    <scope>NUCLEOTIDE SEQUENCE</scope>
    <source>
        <strain evidence="11">CBHHK067</strain>
    </source>
</reference>
<dbReference type="InterPro" id="IPR029058">
    <property type="entry name" value="AB_hydrolase_fold"/>
</dbReference>
<comment type="catalytic activity">
    <reaction evidence="9">
        <text>feruloyl-polysaccharide + H2O = ferulate + polysaccharide.</text>
        <dbReference type="EC" id="3.1.1.73"/>
    </reaction>
</comment>